<name>A0A0F9FI29_9ZZZZ</name>
<accession>A0A0F9FI29</accession>
<feature type="domain" description="Glycosyl transferase family 1" evidence="1">
    <location>
        <begin position="4"/>
        <end position="150"/>
    </location>
</feature>
<dbReference type="SUPFAM" id="SSF53756">
    <property type="entry name" value="UDP-Glycosyltransferase/glycogen phosphorylase"/>
    <property type="match status" value="1"/>
</dbReference>
<dbReference type="PANTHER" id="PTHR45947">
    <property type="entry name" value="SULFOQUINOVOSYL TRANSFERASE SQD2"/>
    <property type="match status" value="1"/>
</dbReference>
<dbReference type="InterPro" id="IPR001296">
    <property type="entry name" value="Glyco_trans_1"/>
</dbReference>
<gene>
    <name evidence="2" type="ORF">LCGC14_2027830</name>
</gene>
<dbReference type="CDD" id="cd03801">
    <property type="entry name" value="GT4_PimA-like"/>
    <property type="match status" value="1"/>
</dbReference>
<dbReference type="Pfam" id="PF00534">
    <property type="entry name" value="Glycos_transf_1"/>
    <property type="match status" value="1"/>
</dbReference>
<reference evidence="2" key="1">
    <citation type="journal article" date="2015" name="Nature">
        <title>Complex archaea that bridge the gap between prokaryotes and eukaryotes.</title>
        <authorList>
            <person name="Spang A."/>
            <person name="Saw J.H."/>
            <person name="Jorgensen S.L."/>
            <person name="Zaremba-Niedzwiedzka K."/>
            <person name="Martijn J."/>
            <person name="Lind A.E."/>
            <person name="van Eijk R."/>
            <person name="Schleper C."/>
            <person name="Guy L."/>
            <person name="Ettema T.J."/>
        </authorList>
    </citation>
    <scope>NUCLEOTIDE SEQUENCE</scope>
</reference>
<evidence type="ECO:0000313" key="2">
    <source>
        <dbReference type="EMBL" id="KKL78136.1"/>
    </source>
</evidence>
<evidence type="ECO:0000259" key="1">
    <source>
        <dbReference type="Pfam" id="PF00534"/>
    </source>
</evidence>
<dbReference type="InterPro" id="IPR050194">
    <property type="entry name" value="Glycosyltransferase_grp1"/>
</dbReference>
<dbReference type="Gene3D" id="3.40.50.2000">
    <property type="entry name" value="Glycogen Phosphorylase B"/>
    <property type="match status" value="1"/>
</dbReference>
<dbReference type="PANTHER" id="PTHR45947:SF3">
    <property type="entry name" value="SULFOQUINOVOSYL TRANSFERASE SQD2"/>
    <property type="match status" value="1"/>
</dbReference>
<dbReference type="GO" id="GO:0016757">
    <property type="term" value="F:glycosyltransferase activity"/>
    <property type="evidence" value="ECO:0007669"/>
    <property type="project" value="InterPro"/>
</dbReference>
<comment type="caution">
    <text evidence="2">The sequence shown here is derived from an EMBL/GenBank/DDBJ whole genome shotgun (WGS) entry which is preliminary data.</text>
</comment>
<organism evidence="2">
    <name type="scientific">marine sediment metagenome</name>
    <dbReference type="NCBI Taxonomy" id="412755"/>
    <lineage>
        <taxon>unclassified sequences</taxon>
        <taxon>metagenomes</taxon>
        <taxon>ecological metagenomes</taxon>
    </lineage>
</organism>
<proteinExistence type="predicted"/>
<dbReference type="EMBL" id="LAZR01023550">
    <property type="protein sequence ID" value="KKL78136.1"/>
    <property type="molecule type" value="Genomic_DNA"/>
</dbReference>
<dbReference type="AlphaFoldDB" id="A0A0F9FI29"/>
<sequence>VLSNLGRLEFQKNQKFLIHLAAELKRRQVKFKLLIGGDGRLKDDLQNLTEKLQVQNEVVFTGFIKNAPDLIYSSDIFVLSSLWEGFGYVLAEAALCKKPIVAFDCSSNPEVIVSGSTGLLSPVDDLTAFADNVEYLIAHPNKRKAMGSAGFAFANEQFDSERIQEKLVNYLVHGQ</sequence>
<feature type="non-terminal residue" evidence="2">
    <location>
        <position position="1"/>
    </location>
</feature>
<protein>
    <recommendedName>
        <fullName evidence="1">Glycosyl transferase family 1 domain-containing protein</fullName>
    </recommendedName>
</protein>